<feature type="region of interest" description="Disordered" evidence="1">
    <location>
        <begin position="1"/>
        <end position="50"/>
    </location>
</feature>
<dbReference type="OrthoDB" id="3352408at2759"/>
<dbReference type="Pfam" id="PF00690">
    <property type="entry name" value="Cation_ATPase_N"/>
    <property type="match status" value="1"/>
</dbReference>
<dbReference type="GeneID" id="54551479"/>
<organism evidence="3 4">
    <name type="scientific">Westerdykella ornata</name>
    <dbReference type="NCBI Taxonomy" id="318751"/>
    <lineage>
        <taxon>Eukaryota</taxon>
        <taxon>Fungi</taxon>
        <taxon>Dikarya</taxon>
        <taxon>Ascomycota</taxon>
        <taxon>Pezizomycotina</taxon>
        <taxon>Dothideomycetes</taxon>
        <taxon>Pleosporomycetidae</taxon>
        <taxon>Pleosporales</taxon>
        <taxon>Sporormiaceae</taxon>
        <taxon>Westerdykella</taxon>
    </lineage>
</organism>
<name>A0A6A6JLK7_WESOR</name>
<dbReference type="RefSeq" id="XP_033654075.1">
    <property type="nucleotide sequence ID" value="XM_033798304.1"/>
</dbReference>
<evidence type="ECO:0000313" key="4">
    <source>
        <dbReference type="Proteomes" id="UP000800097"/>
    </source>
</evidence>
<gene>
    <name evidence="3" type="ORF">EI97DRAFT_43305</name>
</gene>
<dbReference type="InterPro" id="IPR004014">
    <property type="entry name" value="ATPase_P-typ_cation-transptr_N"/>
</dbReference>
<dbReference type="InterPro" id="IPR023298">
    <property type="entry name" value="ATPase_P-typ_TM_dom_sf"/>
</dbReference>
<dbReference type="Proteomes" id="UP000800097">
    <property type="component" value="Unassembled WGS sequence"/>
</dbReference>
<dbReference type="EMBL" id="ML986493">
    <property type="protein sequence ID" value="KAF2276536.1"/>
    <property type="molecule type" value="Genomic_DNA"/>
</dbReference>
<evidence type="ECO:0000313" key="3">
    <source>
        <dbReference type="EMBL" id="KAF2276536.1"/>
    </source>
</evidence>
<accession>A0A6A6JLK7</accession>
<dbReference type="SMART" id="SM00831">
    <property type="entry name" value="Cation_ATPase_N"/>
    <property type="match status" value="1"/>
</dbReference>
<proteinExistence type="predicted"/>
<dbReference type="AlphaFoldDB" id="A0A6A6JLK7"/>
<sequence>MGEENSLPTVEESTEPPLCALRSGIHHHHGPETTARHSTPQPHDERPPKSLSIAHTLTAAQVAKELGVDIQNGLSATEAESRLRLYGPNKVKGAEGLSLWEILLRQVSNSLTIVSTFLPGRGCFISTGGVRLPAGTFGRGFRRWTLGIPWI</sequence>
<evidence type="ECO:0000259" key="2">
    <source>
        <dbReference type="SMART" id="SM00831"/>
    </source>
</evidence>
<feature type="domain" description="Cation-transporting P-type ATPase N-terminal" evidence="2">
    <location>
        <begin position="53"/>
        <end position="120"/>
    </location>
</feature>
<evidence type="ECO:0000256" key="1">
    <source>
        <dbReference type="SAM" id="MobiDB-lite"/>
    </source>
</evidence>
<protein>
    <recommendedName>
        <fullName evidence="2">Cation-transporting P-type ATPase N-terminal domain-containing protein</fullName>
    </recommendedName>
</protein>
<reference evidence="3" key="1">
    <citation type="journal article" date="2020" name="Stud. Mycol.">
        <title>101 Dothideomycetes genomes: a test case for predicting lifestyles and emergence of pathogens.</title>
        <authorList>
            <person name="Haridas S."/>
            <person name="Albert R."/>
            <person name="Binder M."/>
            <person name="Bloem J."/>
            <person name="Labutti K."/>
            <person name="Salamov A."/>
            <person name="Andreopoulos B."/>
            <person name="Baker S."/>
            <person name="Barry K."/>
            <person name="Bills G."/>
            <person name="Bluhm B."/>
            <person name="Cannon C."/>
            <person name="Castanera R."/>
            <person name="Culley D."/>
            <person name="Daum C."/>
            <person name="Ezra D."/>
            <person name="Gonzalez J."/>
            <person name="Henrissat B."/>
            <person name="Kuo A."/>
            <person name="Liang C."/>
            <person name="Lipzen A."/>
            <person name="Lutzoni F."/>
            <person name="Magnuson J."/>
            <person name="Mondo S."/>
            <person name="Nolan M."/>
            <person name="Ohm R."/>
            <person name="Pangilinan J."/>
            <person name="Park H.-J."/>
            <person name="Ramirez L."/>
            <person name="Alfaro M."/>
            <person name="Sun H."/>
            <person name="Tritt A."/>
            <person name="Yoshinaga Y."/>
            <person name="Zwiers L.-H."/>
            <person name="Turgeon B."/>
            <person name="Goodwin S."/>
            <person name="Spatafora J."/>
            <person name="Crous P."/>
            <person name="Grigoriev I."/>
        </authorList>
    </citation>
    <scope>NUCLEOTIDE SEQUENCE</scope>
    <source>
        <strain evidence="3">CBS 379.55</strain>
    </source>
</reference>
<keyword evidence="4" id="KW-1185">Reference proteome</keyword>
<dbReference type="SUPFAM" id="SSF81665">
    <property type="entry name" value="Calcium ATPase, transmembrane domain M"/>
    <property type="match status" value="1"/>
</dbReference>